<feature type="compositionally biased region" description="Basic and acidic residues" evidence="10">
    <location>
        <begin position="580"/>
        <end position="593"/>
    </location>
</feature>
<evidence type="ECO:0000256" key="8">
    <source>
        <dbReference type="ARBA" id="ARBA00023136"/>
    </source>
</evidence>
<evidence type="ECO:0000259" key="12">
    <source>
        <dbReference type="Pfam" id="PF00999"/>
    </source>
</evidence>
<comment type="subcellular location">
    <subcellularLocation>
        <location evidence="1">Membrane</location>
        <topology evidence="1">Multi-pass membrane protein</topology>
    </subcellularLocation>
</comment>
<feature type="region of interest" description="Disordered" evidence="10">
    <location>
        <begin position="296"/>
        <end position="362"/>
    </location>
</feature>
<feature type="compositionally biased region" description="Basic and acidic residues" evidence="10">
    <location>
        <begin position="341"/>
        <end position="356"/>
    </location>
</feature>
<feature type="transmembrane region" description="Helical" evidence="11">
    <location>
        <begin position="550"/>
        <end position="573"/>
    </location>
</feature>
<dbReference type="OrthoDB" id="1288932at2759"/>
<dbReference type="Pfam" id="PF00999">
    <property type="entry name" value="Na_H_Exchanger"/>
    <property type="match status" value="1"/>
</dbReference>
<dbReference type="Gene3D" id="1.20.1530.20">
    <property type="match status" value="3"/>
</dbReference>
<feature type="transmembrane region" description="Helical" evidence="11">
    <location>
        <begin position="38"/>
        <end position="56"/>
    </location>
</feature>
<feature type="transmembrane region" description="Helical" evidence="11">
    <location>
        <begin position="97"/>
        <end position="118"/>
    </location>
</feature>
<evidence type="ECO:0000256" key="11">
    <source>
        <dbReference type="SAM" id="Phobius"/>
    </source>
</evidence>
<dbReference type="Proteomes" id="UP000073492">
    <property type="component" value="Unassembled WGS sequence"/>
</dbReference>
<keyword evidence="2" id="KW-0813">Transport</keyword>
<keyword evidence="8 11" id="KW-0472">Membrane</keyword>
<keyword evidence="9" id="KW-0739">Sodium transport</keyword>
<feature type="region of interest" description="Disordered" evidence="10">
    <location>
        <begin position="580"/>
        <end position="607"/>
    </location>
</feature>
<sequence length="607" mass="64404">MPSNIAALSYHDPGIVSLLILTSFLLLQNVINWAFDRLLFCGLIGQIAIGVAWGRPGADWLSADAQNVIMQIGYLGLILLVYEGGLSTDLKTLKSNLFLSSVVAFTGISAPIGLSFLLPSFVNGVSPVQAFAAGAALCSTSLGTTFTILSTSGLSASRLGVVLSSAAMMDDIVGLVMSGIISSLGTSADFSAVIVARPVCVSIAFAVTVPLACVWLLKPLTRLSYSTIGSRKCGWAQKWIATENAALLLHALVLTGLAAAASYAGTSNLFAAYLAGAVITWWDGLCKELRWSTASGRTEPRATETPSCPRPTGNALQLSSASKSVATAGERQNPGQPAQESKSEAKSDDRSGERTESSSSSCPDLYENLTGMAIFGKYYSGTLHTILKPFFFASIGFAIPISQMFTGSILWRGLVYTLLMLLAKLICGLFLVRFATPILPMQVLSRRFRSSISRCWPWPLQTGKAIATPDSTSQIAHATPAQGQERSASPGHQQVSSRKPSRVPKPISLYPAALLGSAMVARGEIGFLISSVAESDGVFGSDEEEGSSELFLVVTWAILLCTLLGPIAVGLTVKRVKRLQERERSRQTGKDDPLGVWGVIPNARQPT</sequence>
<evidence type="ECO:0000256" key="2">
    <source>
        <dbReference type="ARBA" id="ARBA00022448"/>
    </source>
</evidence>
<proteinExistence type="predicted"/>
<reference evidence="13 14" key="1">
    <citation type="submission" date="2015-07" db="EMBL/GenBank/DDBJ databases">
        <title>Comparative genomics of the Sigatoka disease complex on banana suggests a link between parallel evolutionary changes in Pseudocercospora fijiensis and Pseudocercospora eumusae and increased virulence on the banana host.</title>
        <authorList>
            <person name="Chang T.-C."/>
            <person name="Salvucci A."/>
            <person name="Crous P.W."/>
            <person name="Stergiopoulos I."/>
        </authorList>
    </citation>
    <scope>NUCLEOTIDE SEQUENCE [LARGE SCALE GENOMIC DNA]</scope>
    <source>
        <strain evidence="13 14">CBS 116634</strain>
    </source>
</reference>
<name>A0A139IQ07_9PEZI</name>
<evidence type="ECO:0000256" key="4">
    <source>
        <dbReference type="ARBA" id="ARBA00022692"/>
    </source>
</evidence>
<keyword evidence="14" id="KW-1185">Reference proteome</keyword>
<dbReference type="PANTHER" id="PTHR43562">
    <property type="entry name" value="NAPA-TYPE SODIUM/HYDROGEN ANTIPORTER"/>
    <property type="match status" value="1"/>
</dbReference>
<evidence type="ECO:0000313" key="14">
    <source>
        <dbReference type="Proteomes" id="UP000073492"/>
    </source>
</evidence>
<keyword evidence="4 11" id="KW-0812">Transmembrane</keyword>
<feature type="transmembrane region" description="Helical" evidence="11">
    <location>
        <begin position="68"/>
        <end position="85"/>
    </location>
</feature>
<feature type="transmembrane region" description="Helical" evidence="11">
    <location>
        <begin position="130"/>
        <end position="149"/>
    </location>
</feature>
<feature type="transmembrane region" description="Helical" evidence="11">
    <location>
        <begin position="161"/>
        <end position="182"/>
    </location>
</feature>
<evidence type="ECO:0000256" key="6">
    <source>
        <dbReference type="ARBA" id="ARBA00023053"/>
    </source>
</evidence>
<feature type="region of interest" description="Disordered" evidence="10">
    <location>
        <begin position="476"/>
        <end position="503"/>
    </location>
</feature>
<evidence type="ECO:0000256" key="10">
    <source>
        <dbReference type="SAM" id="MobiDB-lite"/>
    </source>
</evidence>
<evidence type="ECO:0000256" key="9">
    <source>
        <dbReference type="ARBA" id="ARBA00023201"/>
    </source>
</evidence>
<feature type="transmembrane region" description="Helical" evidence="11">
    <location>
        <begin position="14"/>
        <end position="31"/>
    </location>
</feature>
<dbReference type="GO" id="GO:1902600">
    <property type="term" value="P:proton transmembrane transport"/>
    <property type="evidence" value="ECO:0007669"/>
    <property type="project" value="InterPro"/>
</dbReference>
<organism evidence="13 14">
    <name type="scientific">Pseudocercospora musae</name>
    <dbReference type="NCBI Taxonomy" id="113226"/>
    <lineage>
        <taxon>Eukaryota</taxon>
        <taxon>Fungi</taxon>
        <taxon>Dikarya</taxon>
        <taxon>Ascomycota</taxon>
        <taxon>Pezizomycotina</taxon>
        <taxon>Dothideomycetes</taxon>
        <taxon>Dothideomycetidae</taxon>
        <taxon>Mycosphaerellales</taxon>
        <taxon>Mycosphaerellaceae</taxon>
        <taxon>Pseudocercospora</taxon>
    </lineage>
</organism>
<comment type="caution">
    <text evidence="13">The sequence shown here is derived from an EMBL/GenBank/DDBJ whole genome shotgun (WGS) entry which is preliminary data.</text>
</comment>
<feature type="domain" description="Cation/H+ exchanger transmembrane" evidence="12">
    <location>
        <begin position="35"/>
        <end position="280"/>
    </location>
</feature>
<dbReference type="EMBL" id="LFZO01000030">
    <property type="protein sequence ID" value="KXT16765.1"/>
    <property type="molecule type" value="Genomic_DNA"/>
</dbReference>
<evidence type="ECO:0000256" key="7">
    <source>
        <dbReference type="ARBA" id="ARBA00023065"/>
    </source>
</evidence>
<dbReference type="AlphaFoldDB" id="A0A139IQ07"/>
<feature type="compositionally biased region" description="Polar residues" evidence="10">
    <location>
        <begin position="314"/>
        <end position="325"/>
    </location>
</feature>
<feature type="transmembrane region" description="Helical" evidence="11">
    <location>
        <begin position="417"/>
        <end position="439"/>
    </location>
</feature>
<dbReference type="GO" id="GO:0016020">
    <property type="term" value="C:membrane"/>
    <property type="evidence" value="ECO:0007669"/>
    <property type="project" value="UniProtKB-SubCell"/>
</dbReference>
<feature type="transmembrane region" description="Helical" evidence="11">
    <location>
        <begin position="507"/>
        <end position="530"/>
    </location>
</feature>
<evidence type="ECO:0000256" key="5">
    <source>
        <dbReference type="ARBA" id="ARBA00022989"/>
    </source>
</evidence>
<dbReference type="PANTHER" id="PTHR43562:SF3">
    <property type="entry name" value="SODIUM ION_PROTON EXCHANGER (EUROFUNG)"/>
    <property type="match status" value="1"/>
</dbReference>
<keyword evidence="3" id="KW-0050">Antiport</keyword>
<accession>A0A139IQ07</accession>
<evidence type="ECO:0000313" key="13">
    <source>
        <dbReference type="EMBL" id="KXT16765.1"/>
    </source>
</evidence>
<gene>
    <name evidence="13" type="ORF">AC579_5485</name>
</gene>
<keyword evidence="7" id="KW-0406">Ion transport</keyword>
<keyword evidence="6" id="KW-0915">Sodium</keyword>
<feature type="transmembrane region" description="Helical" evidence="11">
    <location>
        <begin position="194"/>
        <end position="217"/>
    </location>
</feature>
<feature type="compositionally biased region" description="Polar residues" evidence="10">
    <location>
        <begin position="476"/>
        <end position="498"/>
    </location>
</feature>
<dbReference type="InterPro" id="IPR006153">
    <property type="entry name" value="Cation/H_exchanger_TM"/>
</dbReference>
<dbReference type="InterPro" id="IPR038770">
    <property type="entry name" value="Na+/solute_symporter_sf"/>
</dbReference>
<dbReference type="GO" id="GO:0006814">
    <property type="term" value="P:sodium ion transport"/>
    <property type="evidence" value="ECO:0007669"/>
    <property type="project" value="UniProtKB-KW"/>
</dbReference>
<protein>
    <recommendedName>
        <fullName evidence="12">Cation/H+ exchanger transmembrane domain-containing protein</fullName>
    </recommendedName>
</protein>
<dbReference type="GO" id="GO:0015297">
    <property type="term" value="F:antiporter activity"/>
    <property type="evidence" value="ECO:0007669"/>
    <property type="project" value="UniProtKB-KW"/>
</dbReference>
<keyword evidence="5 11" id="KW-1133">Transmembrane helix</keyword>
<evidence type="ECO:0000256" key="1">
    <source>
        <dbReference type="ARBA" id="ARBA00004141"/>
    </source>
</evidence>
<evidence type="ECO:0000256" key="3">
    <source>
        <dbReference type="ARBA" id="ARBA00022449"/>
    </source>
</evidence>